<evidence type="ECO:0000256" key="3">
    <source>
        <dbReference type="ARBA" id="ARBA00022729"/>
    </source>
</evidence>
<evidence type="ECO:0000256" key="2">
    <source>
        <dbReference type="ARBA" id="ARBA00022525"/>
    </source>
</evidence>
<dbReference type="PANTHER" id="PTHR47763">
    <property type="entry name" value="ALPHA-PROTEIN KINASE VWKA"/>
    <property type="match status" value="1"/>
</dbReference>
<dbReference type="InterPro" id="IPR056861">
    <property type="entry name" value="HMCN1-like_VWA"/>
</dbReference>
<dbReference type="PROSITE" id="PS50234">
    <property type="entry name" value="VWFA"/>
    <property type="match status" value="1"/>
</dbReference>
<dbReference type="Pfam" id="PF25106">
    <property type="entry name" value="VWA_4"/>
    <property type="match status" value="1"/>
</dbReference>
<name>A0ABR2H7T0_9EUKA</name>
<organism evidence="5 6">
    <name type="scientific">Tritrichomonas musculus</name>
    <dbReference type="NCBI Taxonomy" id="1915356"/>
    <lineage>
        <taxon>Eukaryota</taxon>
        <taxon>Metamonada</taxon>
        <taxon>Parabasalia</taxon>
        <taxon>Tritrichomonadida</taxon>
        <taxon>Tritrichomonadidae</taxon>
        <taxon>Tritrichomonas</taxon>
    </lineage>
</organism>
<comment type="caution">
    <text evidence="5">The sequence shown here is derived from an EMBL/GenBank/DDBJ whole genome shotgun (WGS) entry which is preliminary data.</text>
</comment>
<evidence type="ECO:0000313" key="6">
    <source>
        <dbReference type="Proteomes" id="UP001470230"/>
    </source>
</evidence>
<dbReference type="SUPFAM" id="SSF53300">
    <property type="entry name" value="vWA-like"/>
    <property type="match status" value="1"/>
</dbReference>
<accession>A0ABR2H7T0</accession>
<dbReference type="EMBL" id="JAPFFF010000038">
    <property type="protein sequence ID" value="KAK8842294.1"/>
    <property type="molecule type" value="Genomic_DNA"/>
</dbReference>
<keyword evidence="3" id="KW-0732">Signal</keyword>
<keyword evidence="6" id="KW-1185">Reference proteome</keyword>
<protein>
    <recommendedName>
        <fullName evidence="4">VWFA domain-containing protein</fullName>
    </recommendedName>
</protein>
<proteinExistence type="predicted"/>
<gene>
    <name evidence="5" type="ORF">M9Y10_025871</name>
</gene>
<keyword evidence="2" id="KW-0964">Secreted</keyword>
<reference evidence="5 6" key="1">
    <citation type="submission" date="2024-04" db="EMBL/GenBank/DDBJ databases">
        <title>Tritrichomonas musculus Genome.</title>
        <authorList>
            <person name="Alves-Ferreira E."/>
            <person name="Grigg M."/>
            <person name="Lorenzi H."/>
            <person name="Galac M."/>
        </authorList>
    </citation>
    <scope>NUCLEOTIDE SEQUENCE [LARGE SCALE GENOMIC DNA]</scope>
    <source>
        <strain evidence="5 6">EAF2021</strain>
    </source>
</reference>
<dbReference type="InterPro" id="IPR002035">
    <property type="entry name" value="VWF_A"/>
</dbReference>
<evidence type="ECO:0000313" key="5">
    <source>
        <dbReference type="EMBL" id="KAK8842294.1"/>
    </source>
</evidence>
<sequence length="225" mass="25141">MASKKRTKEMDVLFIIDSTGSMKNAIEAAHNKVEDIAFEIRQVNRKADFKFGCVCYRDKACDPKDENEVYDFDPEIESLSIFLGKIKAKGGGGDGPEDWVSALNDAFKLSWRKGKKAIIWLADMPAHGKRFAGRDKFPEEEAKLIPLIERLASEQIYFVGISLKKAALKTFSEMKAIYEAKGGKSFRIEQFSSESGAEIAGIERTMLESSRSVVNSAFADMDNDD</sequence>
<evidence type="ECO:0000259" key="4">
    <source>
        <dbReference type="PROSITE" id="PS50234"/>
    </source>
</evidence>
<evidence type="ECO:0000256" key="1">
    <source>
        <dbReference type="ARBA" id="ARBA00004613"/>
    </source>
</evidence>
<dbReference type="InterPro" id="IPR036465">
    <property type="entry name" value="vWFA_dom_sf"/>
</dbReference>
<dbReference type="Proteomes" id="UP001470230">
    <property type="component" value="Unassembled WGS sequence"/>
</dbReference>
<comment type="subcellular location">
    <subcellularLocation>
        <location evidence="1">Secreted</location>
    </subcellularLocation>
</comment>
<feature type="domain" description="VWFA" evidence="4">
    <location>
        <begin position="11"/>
        <end position="206"/>
    </location>
</feature>
<dbReference type="PANTHER" id="PTHR47763:SF1">
    <property type="entry name" value="DUF659 DOMAIN-CONTAINING PROTEIN"/>
    <property type="match status" value="1"/>
</dbReference>
<dbReference type="Gene3D" id="3.40.50.410">
    <property type="entry name" value="von Willebrand factor, type A domain"/>
    <property type="match status" value="1"/>
</dbReference>
<dbReference type="InterPro" id="IPR052969">
    <property type="entry name" value="Thr-specific_kinase-like"/>
</dbReference>